<name>A0AAJ1HV03_LIMMU</name>
<proteinExistence type="predicted"/>
<evidence type="ECO:0000313" key="2">
    <source>
        <dbReference type="Proteomes" id="UP001220670"/>
    </source>
</evidence>
<accession>A0AAJ1HV03</accession>
<protein>
    <submittedName>
        <fullName evidence="1">Uncharacterized protein</fullName>
    </submittedName>
</protein>
<comment type="caution">
    <text evidence="1">The sequence shown here is derived from an EMBL/GenBank/DDBJ whole genome shotgun (WGS) entry which is preliminary data.</text>
</comment>
<dbReference type="EMBL" id="JAQONE010000003">
    <property type="protein sequence ID" value="MDC2828990.1"/>
    <property type="molecule type" value="Genomic_DNA"/>
</dbReference>
<sequence length="577" mass="66741">MRIIQRNPELSGQTYISVVVKSHTKFRYFFENLSFDFNYAGGQMLQEHGGWKLQPKESRLIVQHLQDLHLPYISSYKINQDLLNISKFQIIPTFDCSNVHLSQRQQVAFTIDLKAHGLALQNFSHDKMINGLINATSRQGIGNLIASTLVFSVANQSDKSELISQAAKQYIDRLQKKKHIGNESSNAPVSPLAHTILNDSTIQIWQQMNELTADKLTSAFTERIQAEQKPLYDQNKNTYCLDIAVLGMKFDVVNDRFYMVKSVERKFSHAVKVFELLPVIDEFFDFAKQNAESRNLKFKAPQRQDFGINTFYFRCRDKKIRLHFQKDPESCLHTWKAEALIFLDDCVRERQEAEIKRAQKLQYYHDLVNDSGLVGSIIATAVAELAVKNEDVNGNYHLTAKNCVSILRNMSTIKKFYEELEHTEYDQKFRMISADDVDQIVARVIERELVDEKHHHMDTYNVTFHSLVPNKFTPIFIEESKKSIAIDTDFGLISHLERFVNDSDNDLNTFLQLLQALIKHPAVWCLKQSLCLQFLARNSETAEKFITTMYNLEDDRNTRKYLTSLKTAQKSKAQAKL</sequence>
<evidence type="ECO:0000313" key="1">
    <source>
        <dbReference type="EMBL" id="MDC2828990.1"/>
    </source>
</evidence>
<organism evidence="1 2">
    <name type="scientific">Limosilactobacillus mucosae</name>
    <name type="common">Lactobacillus mucosae</name>
    <dbReference type="NCBI Taxonomy" id="97478"/>
    <lineage>
        <taxon>Bacteria</taxon>
        <taxon>Bacillati</taxon>
        <taxon>Bacillota</taxon>
        <taxon>Bacilli</taxon>
        <taxon>Lactobacillales</taxon>
        <taxon>Lactobacillaceae</taxon>
        <taxon>Limosilactobacillus</taxon>
    </lineage>
</organism>
<reference evidence="1" key="1">
    <citation type="submission" date="2023-01" db="EMBL/GenBank/DDBJ databases">
        <title>Genome analysis of 13 Lactobacillus isolated from gut of wild boar.</title>
        <authorList>
            <person name="Papp P."/>
            <person name="Libisch B."/>
            <person name="Nagy T."/>
            <person name="Olasz F."/>
        </authorList>
    </citation>
    <scope>NUCLEOTIDE SEQUENCE</scope>
    <source>
        <strain evidence="1">F146</strain>
    </source>
</reference>
<dbReference type="RefSeq" id="WP_272225718.1">
    <property type="nucleotide sequence ID" value="NZ_JAQONE010000003.1"/>
</dbReference>
<gene>
    <name evidence="1" type="ORF">PO250_01390</name>
</gene>
<dbReference type="AlphaFoldDB" id="A0AAJ1HV03"/>
<dbReference type="Proteomes" id="UP001220670">
    <property type="component" value="Unassembled WGS sequence"/>
</dbReference>